<dbReference type="EMBL" id="AGCK01000007">
    <property type="protein sequence ID" value="EHM55391.1"/>
    <property type="molecule type" value="Genomic_DNA"/>
</dbReference>
<comment type="caution">
    <text evidence="1">The sequence shown here is derived from an EMBL/GenBank/DDBJ whole genome shotgun (WGS) entry which is preliminary data.</text>
</comment>
<accession>G9YKP7</accession>
<protein>
    <submittedName>
        <fullName evidence="1">Uncharacterized protein</fullName>
    </submittedName>
</protein>
<proteinExistence type="predicted"/>
<dbReference type="Proteomes" id="UP000004459">
    <property type="component" value="Unassembled WGS sequence"/>
</dbReference>
<reference evidence="1 2" key="1">
    <citation type="submission" date="2011-08" db="EMBL/GenBank/DDBJ databases">
        <authorList>
            <person name="Weinstock G."/>
            <person name="Sodergren E."/>
            <person name="Clifton S."/>
            <person name="Fulton L."/>
            <person name="Fulton B."/>
            <person name="Courtney L."/>
            <person name="Fronick C."/>
            <person name="Harrison M."/>
            <person name="Strong C."/>
            <person name="Farmer C."/>
            <person name="Delahaunty K."/>
            <person name="Markovic C."/>
            <person name="Hall O."/>
            <person name="Minx P."/>
            <person name="Tomlinson C."/>
            <person name="Mitreva M."/>
            <person name="Hou S."/>
            <person name="Chen J."/>
            <person name="Wollam A."/>
            <person name="Pepin K.H."/>
            <person name="Johnson M."/>
            <person name="Bhonagiri V."/>
            <person name="Zhang X."/>
            <person name="Suruliraj S."/>
            <person name="Warren W."/>
            <person name="Chinwalla A."/>
            <person name="Mardis E.R."/>
            <person name="Wilson R.K."/>
        </authorList>
    </citation>
    <scope>NUCLEOTIDE SEQUENCE [LARGE SCALE GENOMIC DNA]</scope>
    <source>
        <strain evidence="1 2">ATCC 29863</strain>
    </source>
</reference>
<evidence type="ECO:0000313" key="2">
    <source>
        <dbReference type="Proteomes" id="UP000004459"/>
    </source>
</evidence>
<organism evidence="1 2">
    <name type="scientific">Flavonifractor plautii ATCC 29863</name>
    <dbReference type="NCBI Taxonomy" id="411475"/>
    <lineage>
        <taxon>Bacteria</taxon>
        <taxon>Bacillati</taxon>
        <taxon>Bacillota</taxon>
        <taxon>Clostridia</taxon>
        <taxon>Eubacteriales</taxon>
        <taxon>Oscillospiraceae</taxon>
        <taxon>Flavonifractor</taxon>
    </lineage>
</organism>
<sequence>MRQLHQDMREPLAGGDALFLQRPWGRQRENHGAVFWTPHSLES</sequence>
<gene>
    <name evidence="1" type="ORF">HMPREF0372_00056</name>
</gene>
<dbReference type="HOGENOM" id="CLU_3233935_0_0_9"/>
<name>G9YKP7_FLAPL</name>
<dbReference type="AlphaFoldDB" id="G9YKP7"/>
<evidence type="ECO:0000313" key="1">
    <source>
        <dbReference type="EMBL" id="EHM55391.1"/>
    </source>
</evidence>